<evidence type="ECO:0000313" key="1">
    <source>
        <dbReference type="EMBL" id="RZG47018.1"/>
    </source>
</evidence>
<sequence>MENNSVEQIKNLAIAAQGTMPIQVDGDASIAIVPEGFKVISTEKFNQLRDRFRGVYATLSIQSFVEYITNRNLKGVKAFVSTTNGLRAESIFNLGDEGEAGHADDLANLTLEKKPEFKALERADGQRFDQQDLIDWLDDWADFVSAHNSVGLIPHDKAIRALRKVKINRGHEVDSSVHDLGYKASVTEQVGATGVDENLPEYFIMKTESYKGLEVADLKISLRISTKDTSPTFVLRFVGKDAHEQQRAEEFIELLENQLAGNVDFYQGTFTA</sequence>
<dbReference type="InterPro" id="IPR019276">
    <property type="entry name" value="DUF2303"/>
</dbReference>
<proteinExistence type="predicted"/>
<protein>
    <submittedName>
        <fullName evidence="1">DUF2303 family protein</fullName>
    </submittedName>
</protein>
<keyword evidence="2" id="KW-1185">Reference proteome</keyword>
<dbReference type="EMBL" id="SGSQ01000009">
    <property type="protein sequence ID" value="RZG47018.1"/>
    <property type="molecule type" value="Genomic_DNA"/>
</dbReference>
<gene>
    <name evidence="1" type="ORF">EXU28_07460</name>
</gene>
<dbReference type="Proteomes" id="UP000293863">
    <property type="component" value="Unassembled WGS sequence"/>
</dbReference>
<reference evidence="1 2" key="1">
    <citation type="submission" date="2019-02" db="EMBL/GenBank/DDBJ databases">
        <title>The Batch Genome Submission of Acinetobacter spp. strains.</title>
        <authorList>
            <person name="Qin J."/>
            <person name="Hu Y."/>
            <person name="Ye H."/>
            <person name="Wei L."/>
            <person name="Feng Y."/>
            <person name="Zong Z."/>
        </authorList>
    </citation>
    <scope>NUCLEOTIDE SEQUENCE [LARGE SCALE GENOMIC DNA]</scope>
    <source>
        <strain evidence="1 2">WCHAW060049</strain>
    </source>
</reference>
<dbReference type="AlphaFoldDB" id="A0A4Q7AJS5"/>
<accession>A0A4Q7AJS5</accession>
<evidence type="ECO:0000313" key="2">
    <source>
        <dbReference type="Proteomes" id="UP000293863"/>
    </source>
</evidence>
<name>A0A4Q7AJS5_9GAMM</name>
<dbReference type="RefSeq" id="WP_130168392.1">
    <property type="nucleotide sequence ID" value="NZ_SGSQ01000009.1"/>
</dbReference>
<organism evidence="1 2">
    <name type="scientific">Acinetobacter wuhouensis</name>
    <dbReference type="NCBI Taxonomy" id="1879050"/>
    <lineage>
        <taxon>Bacteria</taxon>
        <taxon>Pseudomonadati</taxon>
        <taxon>Pseudomonadota</taxon>
        <taxon>Gammaproteobacteria</taxon>
        <taxon>Moraxellales</taxon>
        <taxon>Moraxellaceae</taxon>
        <taxon>Acinetobacter</taxon>
    </lineage>
</organism>
<comment type="caution">
    <text evidence="1">The sequence shown here is derived from an EMBL/GenBank/DDBJ whole genome shotgun (WGS) entry which is preliminary data.</text>
</comment>
<dbReference type="Pfam" id="PF10065">
    <property type="entry name" value="DUF2303"/>
    <property type="match status" value="1"/>
</dbReference>